<dbReference type="PANTHER" id="PTHR30572:SF4">
    <property type="entry name" value="ABC TRANSPORTER PERMEASE YTRF"/>
    <property type="match status" value="1"/>
</dbReference>
<keyword evidence="2" id="KW-1003">Cell membrane</keyword>
<dbReference type="Proteomes" id="UP000260823">
    <property type="component" value="Unassembled WGS sequence"/>
</dbReference>
<comment type="caution">
    <text evidence="10">The sequence shown here is derived from an EMBL/GenBank/DDBJ whole genome shotgun (WGS) entry which is preliminary data.</text>
</comment>
<dbReference type="Pfam" id="PF12704">
    <property type="entry name" value="MacB_PCD"/>
    <property type="match status" value="1"/>
</dbReference>
<feature type="domain" description="ABC3 transporter permease C-terminal" evidence="8">
    <location>
        <begin position="276"/>
        <end position="387"/>
    </location>
</feature>
<feature type="transmembrane region" description="Helical" evidence="7">
    <location>
        <begin position="20"/>
        <end position="38"/>
    </location>
</feature>
<keyword evidence="5 7" id="KW-0472">Membrane</keyword>
<proteinExistence type="inferred from homology"/>
<dbReference type="RefSeq" id="WP_117381153.1">
    <property type="nucleotide sequence ID" value="NZ_QWDE01000001.1"/>
</dbReference>
<keyword evidence="11" id="KW-1185">Reference proteome</keyword>
<gene>
    <name evidence="10" type="ORF">DYU05_01130</name>
</gene>
<evidence type="ECO:0000259" key="9">
    <source>
        <dbReference type="Pfam" id="PF12704"/>
    </source>
</evidence>
<comment type="similarity">
    <text evidence="6">Belongs to the ABC-4 integral membrane protein family.</text>
</comment>
<sequence length="394" mass="43912">MFRHLFKMIWNKKKQNSLLIVEILLSFLVIFAVFTFAINSYNNYAKPMGFNYKQVWAISYNHTLETKNSDSVVLVYENLLRNIKSMPQVVDAGYASGNIPFANNHMSTGIDNNGHKVDNVNNFFMDENYINVMGAKMIAGRWYNKADGGSKANIIVINRKLKEELFGNTDAIGRTFGNNDDKNKRKVIGVIDDIKTDGDYQQAPYGLYNRHDTAAYKWMGKILVKVSPGTDAAFEAKLYKLMANTFKNSNIEIEHLDNKLTAYNKITLVPLIILSIVAAFLIINVALGIFGVLWYNINKRRGEIGLRRAIGAPGSSVSGQLVGEALILATLSLIIGAFFAVQFPLLNVFDLPAVVYLGAMLLAVIFIYLLVLVCSLYPGKQAAAIYPAVALHEE</sequence>
<protein>
    <submittedName>
        <fullName evidence="10">ABC transporter permease</fullName>
    </submittedName>
</protein>
<keyword evidence="4 7" id="KW-1133">Transmembrane helix</keyword>
<evidence type="ECO:0000313" key="10">
    <source>
        <dbReference type="EMBL" id="RFZ84263.1"/>
    </source>
</evidence>
<evidence type="ECO:0000256" key="7">
    <source>
        <dbReference type="SAM" id="Phobius"/>
    </source>
</evidence>
<evidence type="ECO:0000313" key="11">
    <source>
        <dbReference type="Proteomes" id="UP000260823"/>
    </source>
</evidence>
<name>A0A3E2NTC4_9SPHI</name>
<feature type="transmembrane region" description="Helical" evidence="7">
    <location>
        <begin position="268"/>
        <end position="296"/>
    </location>
</feature>
<evidence type="ECO:0000256" key="4">
    <source>
        <dbReference type="ARBA" id="ARBA00022989"/>
    </source>
</evidence>
<evidence type="ECO:0000256" key="6">
    <source>
        <dbReference type="ARBA" id="ARBA00038076"/>
    </source>
</evidence>
<dbReference type="Pfam" id="PF02687">
    <property type="entry name" value="FtsX"/>
    <property type="match status" value="1"/>
</dbReference>
<dbReference type="InterPro" id="IPR003838">
    <property type="entry name" value="ABC3_permease_C"/>
</dbReference>
<feature type="domain" description="MacB-like periplasmic core" evidence="9">
    <location>
        <begin position="111"/>
        <end position="237"/>
    </location>
</feature>
<feature type="transmembrane region" description="Helical" evidence="7">
    <location>
        <begin position="353"/>
        <end position="377"/>
    </location>
</feature>
<evidence type="ECO:0000259" key="8">
    <source>
        <dbReference type="Pfam" id="PF02687"/>
    </source>
</evidence>
<dbReference type="AlphaFoldDB" id="A0A3E2NTC4"/>
<organism evidence="10 11">
    <name type="scientific">Mucilaginibacter terrenus</name>
    <dbReference type="NCBI Taxonomy" id="2482727"/>
    <lineage>
        <taxon>Bacteria</taxon>
        <taxon>Pseudomonadati</taxon>
        <taxon>Bacteroidota</taxon>
        <taxon>Sphingobacteriia</taxon>
        <taxon>Sphingobacteriales</taxon>
        <taxon>Sphingobacteriaceae</taxon>
        <taxon>Mucilaginibacter</taxon>
    </lineage>
</organism>
<evidence type="ECO:0000256" key="5">
    <source>
        <dbReference type="ARBA" id="ARBA00023136"/>
    </source>
</evidence>
<evidence type="ECO:0000256" key="2">
    <source>
        <dbReference type="ARBA" id="ARBA00022475"/>
    </source>
</evidence>
<dbReference type="OrthoDB" id="8769057at2"/>
<dbReference type="EMBL" id="QWDE01000001">
    <property type="protein sequence ID" value="RFZ84263.1"/>
    <property type="molecule type" value="Genomic_DNA"/>
</dbReference>
<feature type="transmembrane region" description="Helical" evidence="7">
    <location>
        <begin position="317"/>
        <end position="341"/>
    </location>
</feature>
<dbReference type="PANTHER" id="PTHR30572">
    <property type="entry name" value="MEMBRANE COMPONENT OF TRANSPORTER-RELATED"/>
    <property type="match status" value="1"/>
</dbReference>
<evidence type="ECO:0000256" key="1">
    <source>
        <dbReference type="ARBA" id="ARBA00004651"/>
    </source>
</evidence>
<dbReference type="InterPro" id="IPR050250">
    <property type="entry name" value="Macrolide_Exporter_MacB"/>
</dbReference>
<reference evidence="10 11" key="1">
    <citation type="submission" date="2018-08" db="EMBL/GenBank/DDBJ databases">
        <title>Mucilaginibacter terrae sp. nov., isolated from manganese diggings.</title>
        <authorList>
            <person name="Huang Y."/>
            <person name="Zhou Z."/>
        </authorList>
    </citation>
    <scope>NUCLEOTIDE SEQUENCE [LARGE SCALE GENOMIC DNA]</scope>
    <source>
        <strain evidence="10 11">ZH6</strain>
    </source>
</reference>
<dbReference type="InterPro" id="IPR025857">
    <property type="entry name" value="MacB_PCD"/>
</dbReference>
<dbReference type="GO" id="GO:0005886">
    <property type="term" value="C:plasma membrane"/>
    <property type="evidence" value="ECO:0007669"/>
    <property type="project" value="UniProtKB-SubCell"/>
</dbReference>
<comment type="subcellular location">
    <subcellularLocation>
        <location evidence="1">Cell membrane</location>
        <topology evidence="1">Multi-pass membrane protein</topology>
    </subcellularLocation>
</comment>
<evidence type="ECO:0000256" key="3">
    <source>
        <dbReference type="ARBA" id="ARBA00022692"/>
    </source>
</evidence>
<accession>A0A3E2NTC4</accession>
<keyword evidence="3 7" id="KW-0812">Transmembrane</keyword>
<dbReference type="GO" id="GO:0022857">
    <property type="term" value="F:transmembrane transporter activity"/>
    <property type="evidence" value="ECO:0007669"/>
    <property type="project" value="TreeGrafter"/>
</dbReference>